<name>A0A8J6EFR1_ELECQ</name>
<organism evidence="1 2">
    <name type="scientific">Eleutherodactylus coqui</name>
    <name type="common">Puerto Rican coqui</name>
    <dbReference type="NCBI Taxonomy" id="57060"/>
    <lineage>
        <taxon>Eukaryota</taxon>
        <taxon>Metazoa</taxon>
        <taxon>Chordata</taxon>
        <taxon>Craniata</taxon>
        <taxon>Vertebrata</taxon>
        <taxon>Euteleostomi</taxon>
        <taxon>Amphibia</taxon>
        <taxon>Batrachia</taxon>
        <taxon>Anura</taxon>
        <taxon>Neobatrachia</taxon>
        <taxon>Hyloidea</taxon>
        <taxon>Eleutherodactylidae</taxon>
        <taxon>Eleutherodactylinae</taxon>
        <taxon>Eleutherodactylus</taxon>
        <taxon>Eleutherodactylus</taxon>
    </lineage>
</organism>
<dbReference type="Proteomes" id="UP000770717">
    <property type="component" value="Unassembled WGS sequence"/>
</dbReference>
<accession>A0A8J6EFR1</accession>
<sequence length="80" mass="9292">MEFILTDTRITLWLKPQSRRLETLVCNGTRDPVMAAHEDTSVRRKILCLPSGWRTSPQMPTFTSYTCTLGIFFYPEHLQS</sequence>
<dbReference type="AlphaFoldDB" id="A0A8J6EFR1"/>
<evidence type="ECO:0000313" key="1">
    <source>
        <dbReference type="EMBL" id="KAG9468179.1"/>
    </source>
</evidence>
<comment type="caution">
    <text evidence="1">The sequence shown here is derived from an EMBL/GenBank/DDBJ whole genome shotgun (WGS) entry which is preliminary data.</text>
</comment>
<reference evidence="1" key="1">
    <citation type="thesis" date="2020" institute="ProQuest LLC" country="789 East Eisenhower Parkway, Ann Arbor, MI, USA">
        <title>Comparative Genomics and Chromosome Evolution.</title>
        <authorList>
            <person name="Mudd A.B."/>
        </authorList>
    </citation>
    <scope>NUCLEOTIDE SEQUENCE</scope>
    <source>
        <strain evidence="1">HN-11 Male</strain>
        <tissue evidence="1">Kidney and liver</tissue>
    </source>
</reference>
<gene>
    <name evidence="1" type="ORF">GDO78_023325</name>
</gene>
<protein>
    <submittedName>
        <fullName evidence="1">Uncharacterized protein</fullName>
    </submittedName>
</protein>
<evidence type="ECO:0000313" key="2">
    <source>
        <dbReference type="Proteomes" id="UP000770717"/>
    </source>
</evidence>
<dbReference type="EMBL" id="WNTK01001009">
    <property type="protein sequence ID" value="KAG9468179.1"/>
    <property type="molecule type" value="Genomic_DNA"/>
</dbReference>
<proteinExistence type="predicted"/>
<keyword evidence="2" id="KW-1185">Reference proteome</keyword>